<dbReference type="InterPro" id="IPR036691">
    <property type="entry name" value="Endo/exonu/phosph_ase_sf"/>
</dbReference>
<dbReference type="EMBL" id="JARGEI010000004">
    <property type="protein sequence ID" value="KAJ8732388.1"/>
    <property type="molecule type" value="Genomic_DNA"/>
</dbReference>
<dbReference type="SUPFAM" id="SSF56219">
    <property type="entry name" value="DNase I-like"/>
    <property type="match status" value="1"/>
</dbReference>
<dbReference type="PANTHER" id="PTHR33332">
    <property type="entry name" value="REVERSE TRANSCRIPTASE DOMAIN-CONTAINING PROTEIN"/>
    <property type="match status" value="1"/>
</dbReference>
<dbReference type="GO" id="GO:0071897">
    <property type="term" value="P:DNA biosynthetic process"/>
    <property type="evidence" value="ECO:0007669"/>
    <property type="project" value="UniProtKB-ARBA"/>
</dbReference>
<evidence type="ECO:0000259" key="1">
    <source>
        <dbReference type="PROSITE" id="PS50878"/>
    </source>
</evidence>
<dbReference type="Pfam" id="PF03372">
    <property type="entry name" value="Exo_endo_phos"/>
    <property type="match status" value="1"/>
</dbReference>
<dbReference type="AlphaFoldDB" id="A0AAD7Z002"/>
<dbReference type="InterPro" id="IPR005135">
    <property type="entry name" value="Endo/exonuclease/phosphatase"/>
</dbReference>
<dbReference type="InterPro" id="IPR000477">
    <property type="entry name" value="RT_dom"/>
</dbReference>
<dbReference type="Proteomes" id="UP001231518">
    <property type="component" value="Chromosome 6"/>
</dbReference>
<organism evidence="2 3">
    <name type="scientific">Mythimna separata</name>
    <name type="common">Oriental armyworm</name>
    <name type="synonym">Pseudaletia separata</name>
    <dbReference type="NCBI Taxonomy" id="271217"/>
    <lineage>
        <taxon>Eukaryota</taxon>
        <taxon>Metazoa</taxon>
        <taxon>Ecdysozoa</taxon>
        <taxon>Arthropoda</taxon>
        <taxon>Hexapoda</taxon>
        <taxon>Insecta</taxon>
        <taxon>Pterygota</taxon>
        <taxon>Neoptera</taxon>
        <taxon>Endopterygota</taxon>
        <taxon>Lepidoptera</taxon>
        <taxon>Glossata</taxon>
        <taxon>Ditrysia</taxon>
        <taxon>Noctuoidea</taxon>
        <taxon>Noctuidae</taxon>
        <taxon>Noctuinae</taxon>
        <taxon>Hadenini</taxon>
        <taxon>Mythimna</taxon>
    </lineage>
</organism>
<feature type="domain" description="Reverse transcriptase" evidence="1">
    <location>
        <begin position="469"/>
        <end position="736"/>
    </location>
</feature>
<dbReference type="SUPFAM" id="SSF56672">
    <property type="entry name" value="DNA/RNA polymerases"/>
    <property type="match status" value="1"/>
</dbReference>
<dbReference type="Pfam" id="PF00078">
    <property type="entry name" value="RVT_1"/>
    <property type="match status" value="1"/>
</dbReference>
<dbReference type="GO" id="GO:0003824">
    <property type="term" value="F:catalytic activity"/>
    <property type="evidence" value="ECO:0007669"/>
    <property type="project" value="InterPro"/>
</dbReference>
<evidence type="ECO:0000313" key="2">
    <source>
        <dbReference type="EMBL" id="KAJ8732388.1"/>
    </source>
</evidence>
<dbReference type="PROSITE" id="PS50878">
    <property type="entry name" value="RT_POL"/>
    <property type="match status" value="1"/>
</dbReference>
<dbReference type="Gene3D" id="3.60.10.10">
    <property type="entry name" value="Endonuclease/exonuclease/phosphatase"/>
    <property type="match status" value="1"/>
</dbReference>
<dbReference type="CDD" id="cd01650">
    <property type="entry name" value="RT_nLTR_like"/>
    <property type="match status" value="1"/>
</dbReference>
<dbReference type="InterPro" id="IPR043502">
    <property type="entry name" value="DNA/RNA_pol_sf"/>
</dbReference>
<accession>A0AAD7Z002</accession>
<reference evidence="2" key="1">
    <citation type="submission" date="2023-03" db="EMBL/GenBank/DDBJ databases">
        <title>Chromosome-level genomes of two armyworms, Mythimna separata and Mythimna loreyi, provide insights into the biosynthesis and reception of sex pheromones.</title>
        <authorList>
            <person name="Zhao H."/>
        </authorList>
    </citation>
    <scope>NUCLEOTIDE SEQUENCE</scope>
    <source>
        <strain evidence="2">BeijingLab</strain>
        <tissue evidence="2">Pupa</tissue>
    </source>
</reference>
<sequence>MTKSKFFKFGLFNAGSLATNQDEFLIAMSQHSVDIMAINETWLRPGEEGRAPKVPGYRLKHVPRPATMRGGRGGGVAFYIKAGVRARVRHHSVNSDVEQMWLNLTINGKKVLIGTAYRPPWFQLSSFLDGITDSISAMAPYDHLVVLGDFNVNLLDVSSGKTKEFMDFLNYSSLSQVVPSPTHFVGDSSTLIDVICTDIGVRHVQVNHISELGHHSFIVCDTVVKKVKGRPRLVTYRPLRDILENYFLADLESFPWMDISSLPDVDSMVDFFNYLLNQLFDLHAPIKSKIVRDRPKPWITENIKLMIRLRNEAKNIYIKNKNDTKKRYYLDLKKQACAALMKEKKVYFDRHINSQIKDPKKLWKHLKSDVLSDHTDGMLPRQFNDPDEINRAFLDVPGQNSLSTSQVAYFDSNRHGDTNFKLHNVTEDEISKIIKSLGSNAKGIDGVSLDMIMLTLPTTLHAITTIVNTSIDTNSFPNSWKCAVVRPLPKTSNPSSVKDLRPVSILPCLSKVLERVVYNQMLKYLEANNMLPDLQSGFRKSRGTATALSDVVGNILEARDRGEGTILALLDFSRAFDAINTTLLLSKLSYYGFTTETIEWFASYLQNRSQLVEIHKEDGSTSSSSPRHVSRGVPQGSILGPLLYILYSADIVNSFQHCRYHMYADDIQLYTSFKPVDLKEAVDKMNADLDRVVEWSNANALVLNPLKSKFMVLGSRKMISAILTANPQVFINGNKIDRVESACNLGLTMDPELRFEKHISNAMRNCFYRLKLLYQIRPHISVDLRKQLVDSLILSRLNYCDTVYGPCLLARTIKLIQRIQNACVRFCVNVPHRSHVTPYINKNNIMKMAARRKLHLAGLLFGVAQHRNQNTCLKN</sequence>
<comment type="caution">
    <text evidence="2">The sequence shown here is derived from an EMBL/GenBank/DDBJ whole genome shotgun (WGS) entry which is preliminary data.</text>
</comment>
<name>A0AAD7Z002_MYTSE</name>
<gene>
    <name evidence="2" type="ORF">PYW07_014987</name>
</gene>
<keyword evidence="3" id="KW-1185">Reference proteome</keyword>
<protein>
    <recommendedName>
        <fullName evidence="1">Reverse transcriptase domain-containing protein</fullName>
    </recommendedName>
</protein>
<proteinExistence type="predicted"/>
<evidence type="ECO:0000313" key="3">
    <source>
        <dbReference type="Proteomes" id="UP001231518"/>
    </source>
</evidence>